<reference evidence="2" key="2">
    <citation type="submission" date="2021-05" db="EMBL/GenBank/DDBJ databases">
        <title>Protein family content uncovers lineage relationships and bacterial pathway maintenance mechanisms in DPANN archaea.</title>
        <authorList>
            <person name="Castelle C.J."/>
            <person name="Meheust R."/>
            <person name="Jaffe A.L."/>
            <person name="Seitz K."/>
            <person name="Gong X."/>
            <person name="Baker B.J."/>
            <person name="Banfield J.F."/>
        </authorList>
    </citation>
    <scope>NUCLEOTIDE SEQUENCE</scope>
    <source>
        <strain evidence="2">RIFCSPLOWO2_01_FULL_AR10_48_17</strain>
    </source>
</reference>
<name>A0A8T4L270_9ARCH</name>
<evidence type="ECO:0000313" key="3">
    <source>
        <dbReference type="Proteomes" id="UP000675968"/>
    </source>
</evidence>
<dbReference type="GO" id="GO:0003677">
    <property type="term" value="F:DNA binding"/>
    <property type="evidence" value="ECO:0007669"/>
    <property type="project" value="InterPro"/>
</dbReference>
<reference evidence="2" key="1">
    <citation type="submission" date="2021-03" db="EMBL/GenBank/DDBJ databases">
        <authorList>
            <person name="Jaffe A."/>
        </authorList>
    </citation>
    <scope>NUCLEOTIDE SEQUENCE</scope>
    <source>
        <strain evidence="2">RIFCSPLOWO2_01_FULL_AR10_48_17</strain>
    </source>
</reference>
<gene>
    <name evidence="2" type="ORF">J4215_02435</name>
</gene>
<dbReference type="AlphaFoldDB" id="A0A8T4L270"/>
<dbReference type="Proteomes" id="UP000675968">
    <property type="component" value="Unassembled WGS sequence"/>
</dbReference>
<protein>
    <submittedName>
        <fullName evidence="2">Uncharacterized protein</fullName>
    </submittedName>
</protein>
<dbReference type="Gene3D" id="1.10.443.10">
    <property type="entry name" value="Intergrase catalytic core"/>
    <property type="match status" value="1"/>
</dbReference>
<evidence type="ECO:0000313" key="2">
    <source>
        <dbReference type="EMBL" id="MBS3061418.1"/>
    </source>
</evidence>
<dbReference type="InterPro" id="IPR013762">
    <property type="entry name" value="Integrase-like_cat_sf"/>
</dbReference>
<accession>A0A8T4L270</accession>
<organism evidence="2 3">
    <name type="scientific">Candidatus Iainarchaeum sp</name>
    <dbReference type="NCBI Taxonomy" id="3101447"/>
    <lineage>
        <taxon>Archaea</taxon>
        <taxon>Candidatus Iainarchaeota</taxon>
        <taxon>Candidatus Iainarchaeia</taxon>
        <taxon>Candidatus Iainarchaeales</taxon>
        <taxon>Candidatus Iainarchaeaceae</taxon>
        <taxon>Candidatus Iainarchaeum</taxon>
    </lineage>
</organism>
<proteinExistence type="predicted"/>
<dbReference type="GO" id="GO:0006310">
    <property type="term" value="P:DNA recombination"/>
    <property type="evidence" value="ECO:0007669"/>
    <property type="project" value="UniProtKB-KW"/>
</dbReference>
<sequence>MVRKKPRQQPNDFLFCTTNGPPKPISNQLLNLTLKRLAIKVGLGHWAQKKSSKGFRYSQYEGQKIYFTKFRRSAATWALKNLKSQSLACKRIWGNESSQMIKIYSGLISDDANQAYREAIGIVSPPCCFCLSTHRRRQKIVFRTTQRRYVCHNCLHAFGGESNVVQILEKIPLAEDAIFGTDSKI</sequence>
<comment type="caution">
    <text evidence="2">The sequence shown here is derived from an EMBL/GenBank/DDBJ whole genome shotgun (WGS) entry which is preliminary data.</text>
</comment>
<evidence type="ECO:0000256" key="1">
    <source>
        <dbReference type="ARBA" id="ARBA00023172"/>
    </source>
</evidence>
<dbReference type="EMBL" id="JAGVWC010000009">
    <property type="protein sequence ID" value="MBS3061418.1"/>
    <property type="molecule type" value="Genomic_DNA"/>
</dbReference>
<dbReference type="SUPFAM" id="SSF56349">
    <property type="entry name" value="DNA breaking-rejoining enzymes"/>
    <property type="match status" value="1"/>
</dbReference>
<keyword evidence="1" id="KW-0233">DNA recombination</keyword>
<dbReference type="GO" id="GO:0015074">
    <property type="term" value="P:DNA integration"/>
    <property type="evidence" value="ECO:0007669"/>
    <property type="project" value="InterPro"/>
</dbReference>
<dbReference type="InterPro" id="IPR011010">
    <property type="entry name" value="DNA_brk_join_enz"/>
</dbReference>